<feature type="domain" description="LTD" evidence="2">
    <location>
        <begin position="204"/>
        <end position="330"/>
    </location>
</feature>
<accession>A0ABW8AM12</accession>
<dbReference type="SUPFAM" id="SSF74853">
    <property type="entry name" value="Lamin A/C globular tail domain"/>
    <property type="match status" value="1"/>
</dbReference>
<dbReference type="Gene3D" id="2.40.50.90">
    <property type="match status" value="1"/>
</dbReference>
<dbReference type="PROSITE" id="PS51841">
    <property type="entry name" value="LTD"/>
    <property type="match status" value="1"/>
</dbReference>
<evidence type="ECO:0000313" key="3">
    <source>
        <dbReference type="EMBL" id="MFI7586667.1"/>
    </source>
</evidence>
<sequence length="330" mass="36151">MRVRVWGSAAAAVSVAALALAPGAVATSSPVSTKAVTEYGRVTFVPDGDTIDVKIDDVKPDAGRTGTRIRFVGLQAMEQHTYKVDLTQATGECHALEATARLREILGGERNDYRHRRTDGARVMLSAKDSSSSSRNRELRMVSTKDALGDWQDVAITMLTDGMTLPFFNGVEYTHNKEYRVAARAAAAQNLGIWNPDSCPGNRPSPHAQLAMHVNWDAPGDDAKHLNGEYFRVTNTGTTTASLSGWWVRDSSLRDFFHFPKGASIRPGQKVFVHVGKGLAKRSTNGNQHFYWGQTTPAFENITGAPKYMGDGGYLFDTIGNLRAWEMYGH</sequence>
<comment type="caution">
    <text evidence="3">The sequence shown here is derived from an EMBL/GenBank/DDBJ whole genome shotgun (WGS) entry which is preliminary data.</text>
</comment>
<dbReference type="InterPro" id="IPR035437">
    <property type="entry name" value="SNase_OB-fold_sf"/>
</dbReference>
<gene>
    <name evidence="3" type="ORF">ACIB24_06280</name>
</gene>
<dbReference type="InterPro" id="IPR001322">
    <property type="entry name" value="Lamin_tail_dom"/>
</dbReference>
<keyword evidence="4" id="KW-1185">Reference proteome</keyword>
<reference evidence="3 4" key="1">
    <citation type="submission" date="2024-10" db="EMBL/GenBank/DDBJ databases">
        <title>The Natural Products Discovery Center: Release of the First 8490 Sequenced Strains for Exploring Actinobacteria Biosynthetic Diversity.</title>
        <authorList>
            <person name="Kalkreuter E."/>
            <person name="Kautsar S.A."/>
            <person name="Yang D."/>
            <person name="Bader C.D."/>
            <person name="Teijaro C.N."/>
            <person name="Fluegel L."/>
            <person name="Davis C.M."/>
            <person name="Simpson J.R."/>
            <person name="Lauterbach L."/>
            <person name="Steele A.D."/>
            <person name="Gui C."/>
            <person name="Meng S."/>
            <person name="Li G."/>
            <person name="Viehrig K."/>
            <person name="Ye F."/>
            <person name="Su P."/>
            <person name="Kiefer A.F."/>
            <person name="Nichols A."/>
            <person name="Cepeda A.J."/>
            <person name="Yan W."/>
            <person name="Fan B."/>
            <person name="Jiang Y."/>
            <person name="Adhikari A."/>
            <person name="Zheng C.-J."/>
            <person name="Schuster L."/>
            <person name="Cowan T.M."/>
            <person name="Smanski M.J."/>
            <person name="Chevrette M.G."/>
            <person name="De Carvalho L.P.S."/>
            <person name="Shen B."/>
        </authorList>
    </citation>
    <scope>NUCLEOTIDE SEQUENCE [LARGE SCALE GENOMIC DNA]</scope>
    <source>
        <strain evidence="3 4">NPDC049639</strain>
    </source>
</reference>
<dbReference type="Proteomes" id="UP001612915">
    <property type="component" value="Unassembled WGS sequence"/>
</dbReference>
<dbReference type="EMBL" id="JBITLV010000002">
    <property type="protein sequence ID" value="MFI7586667.1"/>
    <property type="molecule type" value="Genomic_DNA"/>
</dbReference>
<keyword evidence="1" id="KW-0732">Signal</keyword>
<dbReference type="SUPFAM" id="SSF50199">
    <property type="entry name" value="Staphylococcal nuclease"/>
    <property type="match status" value="1"/>
</dbReference>
<dbReference type="Pfam" id="PF00932">
    <property type="entry name" value="LTD"/>
    <property type="match status" value="1"/>
</dbReference>
<dbReference type="InterPro" id="IPR036415">
    <property type="entry name" value="Lamin_tail_dom_sf"/>
</dbReference>
<name>A0ABW8AM12_9ACTN</name>
<proteinExistence type="predicted"/>
<feature type="chain" id="PRO_5046874585" evidence="1">
    <location>
        <begin position="27"/>
        <end position="330"/>
    </location>
</feature>
<evidence type="ECO:0000259" key="2">
    <source>
        <dbReference type="PROSITE" id="PS51841"/>
    </source>
</evidence>
<dbReference type="Gene3D" id="2.60.40.1260">
    <property type="entry name" value="Lamin Tail domain"/>
    <property type="match status" value="1"/>
</dbReference>
<evidence type="ECO:0000313" key="4">
    <source>
        <dbReference type="Proteomes" id="UP001612915"/>
    </source>
</evidence>
<evidence type="ECO:0000256" key="1">
    <source>
        <dbReference type="SAM" id="SignalP"/>
    </source>
</evidence>
<organism evidence="3 4">
    <name type="scientific">Spongisporangium articulatum</name>
    <dbReference type="NCBI Taxonomy" id="3362603"/>
    <lineage>
        <taxon>Bacteria</taxon>
        <taxon>Bacillati</taxon>
        <taxon>Actinomycetota</taxon>
        <taxon>Actinomycetes</taxon>
        <taxon>Kineosporiales</taxon>
        <taxon>Kineosporiaceae</taxon>
        <taxon>Spongisporangium</taxon>
    </lineage>
</organism>
<dbReference type="RefSeq" id="WP_398276865.1">
    <property type="nucleotide sequence ID" value="NZ_JBITLV010000002.1"/>
</dbReference>
<protein>
    <submittedName>
        <fullName evidence="3">Lamin tail domain-containing protein</fullName>
    </submittedName>
</protein>
<feature type="signal peptide" evidence="1">
    <location>
        <begin position="1"/>
        <end position="26"/>
    </location>
</feature>